<sequence length="219" mass="25016">MENRYGNEYDVERPVSVGQRVDSDRQLVRLLQIGIVLEEVVEARATRHRRSIADTADAVESHHGTEPERTQQKDTHADDSVDMTASDDTDINDTHSDNDNNNVKTLLIDAVRESARHRDQLEKLIQMLDAESIAFDKVETLVEAQYGRTEPEDFDDVLYDQLCNEETAYKFYDDLVTAIQASDASFSIDRDRLLTVLERLRAEEAEGVEAVTNLMEQRE</sequence>
<feature type="region of interest" description="Disordered" evidence="1">
    <location>
        <begin position="47"/>
        <end position="100"/>
    </location>
</feature>
<dbReference type="HOGENOM" id="CLU_1485876_0_0_2"/>
<gene>
    <name evidence="2" type="ORF">J07HQW1_01054</name>
</gene>
<evidence type="ECO:0000256" key="1">
    <source>
        <dbReference type="SAM" id="MobiDB-lite"/>
    </source>
</evidence>
<name>U1N3R8_9EURY</name>
<dbReference type="AlphaFoldDB" id="U1N3R8"/>
<proteinExistence type="predicted"/>
<dbReference type="STRING" id="1238424.J07HQW1_01054"/>
<protein>
    <submittedName>
        <fullName evidence="2">Uncharacterized protein</fullName>
    </submittedName>
</protein>
<feature type="compositionally biased region" description="Basic and acidic residues" evidence="1">
    <location>
        <begin position="59"/>
        <end position="79"/>
    </location>
</feature>
<organism evidence="2 3">
    <name type="scientific">Haloquadratum walsbyi J07HQW1</name>
    <dbReference type="NCBI Taxonomy" id="1238424"/>
    <lineage>
        <taxon>Archaea</taxon>
        <taxon>Methanobacteriati</taxon>
        <taxon>Methanobacteriota</taxon>
        <taxon>Stenosarchaea group</taxon>
        <taxon>Halobacteria</taxon>
        <taxon>Halobacteriales</taxon>
        <taxon>Haloferacaceae</taxon>
        <taxon>Haloquadratum</taxon>
    </lineage>
</organism>
<evidence type="ECO:0000313" key="3">
    <source>
        <dbReference type="Proteomes" id="UP000030649"/>
    </source>
</evidence>
<reference evidence="2 3" key="1">
    <citation type="journal article" date="2013" name="PLoS ONE">
        <title>Assembly-driven community genomics of a hypersaline microbial ecosystem.</title>
        <authorList>
            <person name="Podell S."/>
            <person name="Ugalde J.A."/>
            <person name="Narasingarao P."/>
            <person name="Banfield J.F."/>
            <person name="Heidelberg K.B."/>
            <person name="Allen E.E."/>
        </authorList>
    </citation>
    <scope>NUCLEOTIDE SEQUENCE [LARGE SCALE GENOMIC DNA]</scope>
    <source>
        <strain evidence="3">J07HQW1</strain>
    </source>
</reference>
<accession>U1N3R8</accession>
<evidence type="ECO:0000313" key="2">
    <source>
        <dbReference type="EMBL" id="ERG91023.1"/>
    </source>
</evidence>
<dbReference type="InterPro" id="IPR009078">
    <property type="entry name" value="Ferritin-like_SF"/>
</dbReference>
<dbReference type="SUPFAM" id="SSF47240">
    <property type="entry name" value="Ferritin-like"/>
    <property type="match status" value="1"/>
</dbReference>
<dbReference type="EMBL" id="KE356560">
    <property type="protein sequence ID" value="ERG91023.1"/>
    <property type="molecule type" value="Genomic_DNA"/>
</dbReference>
<dbReference type="Proteomes" id="UP000030649">
    <property type="component" value="Unassembled WGS sequence"/>
</dbReference>